<dbReference type="Gene3D" id="2.170.270.10">
    <property type="entry name" value="SET domain"/>
    <property type="match status" value="4"/>
</dbReference>
<name>A0A0S4JQX1_BODSA</name>
<dbReference type="EMBL" id="CYKH01002074">
    <property type="protein sequence ID" value="CUG92658.1"/>
    <property type="molecule type" value="Genomic_DNA"/>
</dbReference>
<feature type="domain" description="SET" evidence="4">
    <location>
        <begin position="469"/>
        <end position="584"/>
    </location>
</feature>
<evidence type="ECO:0000313" key="5">
    <source>
        <dbReference type="EMBL" id="CUG92658.1"/>
    </source>
</evidence>
<protein>
    <recommendedName>
        <fullName evidence="4">SET domain-containing protein</fullName>
    </recommendedName>
</protein>
<evidence type="ECO:0000256" key="1">
    <source>
        <dbReference type="ARBA" id="ARBA00022603"/>
    </source>
</evidence>
<accession>A0A0S4JQX1</accession>
<dbReference type="GO" id="GO:0008168">
    <property type="term" value="F:methyltransferase activity"/>
    <property type="evidence" value="ECO:0007669"/>
    <property type="project" value="UniProtKB-KW"/>
</dbReference>
<keyword evidence="1" id="KW-0489">Methyltransferase</keyword>
<dbReference type="Proteomes" id="UP000051952">
    <property type="component" value="Unassembled WGS sequence"/>
</dbReference>
<dbReference type="OMA" id="TTEWDMN"/>
<dbReference type="PANTHER" id="PTHR12350:SF21">
    <property type="entry name" value="SET DOMAIN-CONTAINING PROTEIN"/>
    <property type="match status" value="1"/>
</dbReference>
<feature type="domain" description="SET" evidence="4">
    <location>
        <begin position="764"/>
        <end position="871"/>
    </location>
</feature>
<dbReference type="VEuPathDB" id="TriTrypDB:BSAL_38715"/>
<reference evidence="6" key="1">
    <citation type="submission" date="2015-09" db="EMBL/GenBank/DDBJ databases">
        <authorList>
            <consortium name="Pathogen Informatics"/>
        </authorList>
    </citation>
    <scope>NUCLEOTIDE SEQUENCE [LARGE SCALE GENOMIC DNA]</scope>
    <source>
        <strain evidence="6">Lake Konstanz</strain>
    </source>
</reference>
<dbReference type="InterPro" id="IPR046341">
    <property type="entry name" value="SET_dom_sf"/>
</dbReference>
<dbReference type="OrthoDB" id="5984008at2759"/>
<dbReference type="InterPro" id="IPR001214">
    <property type="entry name" value="SET_dom"/>
</dbReference>
<sequence>MNTPFPCVCGTSTCFRNIRGFRHVNDLGRQALWSNATPAIRQLATSIHRTQIALLDHNLLRVQSGEVRVVADIATGTVLLDAPRYQVVPNGLQVDDLHLSHSCDPSAVLVEGRIVTLRPCAPGDSISVNVALLVYEIDSFQCKCASWNCQGTISGFKGLSDEQKDAWMNLTEPSVRLEATKGGYNIRSSSSYVTVRDNGAMGQATFAAKSIVKGTRFFRTTGLVIPFPTVYTILLAENKHLLFAGGAQCLAHACDPNVRIVVDPSSSSFECVALRDIADGELIAFNYLTTEWDMNTPFPCVCGTSTCFRNIRGFRHVNDDDRQRLWHNATPAIRSAACQSLVASALGSMDRSTIAVDNIGLIRASDDVASGTVLFPVQRWSVQGSRMVLDDAHIRHSCDPNVFLVLGKLVAARVIPAGEEIRLNLNLTYYRLPTPFACTCGARDCVETVAGFAEVPLEAKHRLMIFVDPDVRVLATKDGYRLTSDSALVSIKDNGDMGQTTFAATAIRKGTRFFRSTGVVIPFPTVYTILLAPGRNLLFAGGAHCLAHSCDPNVQVMVEPHGNSFDLVALRDIQEGEMVSFNYLTTEWDMNVPFPCLCGATACYHMIRGFKHLSDTERTQLAPLATGAVKELAGLHSQIQLPSTLVPTQQRMIAATTTIPRGTCLFECANMELHPTHLTTGQFLVKHSLSSNTVFVEGRLISLANIGEGEVLTVNMCYMVYDMTKLFPDTYVPENRGFKYLDEAVKQYDLYLCEPPVRAQAMRDGWIVVPTNPILTVRPNGDMGQTAYAVEAIPSGTLLFHTANKGLIVPYPTMYTICVGEKRHLLFGDAAECIAHSCDPNVHVVVRSDETLEFRTCKDVEKGGMMSFCYSTTEWMMNSTFPCLCGSEFCGKYIRGFKNLTDADRQRLWPLTSDYIRGLANGSK</sequence>
<dbReference type="GO" id="GO:0032259">
    <property type="term" value="P:methylation"/>
    <property type="evidence" value="ECO:0007669"/>
    <property type="project" value="UniProtKB-KW"/>
</dbReference>
<proteinExistence type="predicted"/>
<dbReference type="PROSITE" id="PS50280">
    <property type="entry name" value="SET"/>
    <property type="match status" value="3"/>
</dbReference>
<keyword evidence="3" id="KW-0949">S-adenosyl-L-methionine</keyword>
<feature type="domain" description="SET" evidence="4">
    <location>
        <begin position="184"/>
        <end position="288"/>
    </location>
</feature>
<evidence type="ECO:0000256" key="3">
    <source>
        <dbReference type="ARBA" id="ARBA00022691"/>
    </source>
</evidence>
<dbReference type="SUPFAM" id="SSF82199">
    <property type="entry name" value="SET domain"/>
    <property type="match status" value="4"/>
</dbReference>
<dbReference type="PANTHER" id="PTHR12350">
    <property type="entry name" value="HISTONE-LYSINE N-METHYLTRANSFERASE-RELATED"/>
    <property type="match status" value="1"/>
</dbReference>
<evidence type="ECO:0000259" key="4">
    <source>
        <dbReference type="PROSITE" id="PS50280"/>
    </source>
</evidence>
<dbReference type="InterPro" id="IPR003616">
    <property type="entry name" value="Post-SET_dom"/>
</dbReference>
<keyword evidence="6" id="KW-1185">Reference proteome</keyword>
<evidence type="ECO:0000256" key="2">
    <source>
        <dbReference type="ARBA" id="ARBA00022679"/>
    </source>
</evidence>
<dbReference type="InterPro" id="IPR053201">
    <property type="entry name" value="Flavunoidine_N-MTase"/>
</dbReference>
<keyword evidence="2" id="KW-0808">Transferase</keyword>
<dbReference type="SMART" id="SM00508">
    <property type="entry name" value="PostSET"/>
    <property type="match status" value="6"/>
</dbReference>
<dbReference type="CDD" id="cd08161">
    <property type="entry name" value="SET"/>
    <property type="match status" value="1"/>
</dbReference>
<gene>
    <name evidence="5" type="ORF">BSAL_38715</name>
</gene>
<organism evidence="5 6">
    <name type="scientific">Bodo saltans</name>
    <name type="common">Flagellated protozoan</name>
    <dbReference type="NCBI Taxonomy" id="75058"/>
    <lineage>
        <taxon>Eukaryota</taxon>
        <taxon>Discoba</taxon>
        <taxon>Euglenozoa</taxon>
        <taxon>Kinetoplastea</taxon>
        <taxon>Metakinetoplastina</taxon>
        <taxon>Eubodonida</taxon>
        <taxon>Bodonidae</taxon>
        <taxon>Bodo</taxon>
    </lineage>
</organism>
<dbReference type="AlphaFoldDB" id="A0A0S4JQX1"/>
<evidence type="ECO:0000313" key="6">
    <source>
        <dbReference type="Proteomes" id="UP000051952"/>
    </source>
</evidence>
<dbReference type="Pfam" id="PF00856">
    <property type="entry name" value="SET"/>
    <property type="match status" value="2"/>
</dbReference>